<feature type="non-terminal residue" evidence="2">
    <location>
        <position position="1"/>
    </location>
</feature>
<evidence type="ECO:0000313" key="2">
    <source>
        <dbReference type="EMBL" id="CAA9330304.1"/>
    </source>
</evidence>
<organism evidence="2">
    <name type="scientific">uncultured Frankineae bacterium</name>
    <dbReference type="NCBI Taxonomy" id="437475"/>
    <lineage>
        <taxon>Bacteria</taxon>
        <taxon>Bacillati</taxon>
        <taxon>Actinomycetota</taxon>
        <taxon>Actinomycetes</taxon>
        <taxon>Frankiales</taxon>
        <taxon>environmental samples</taxon>
    </lineage>
</organism>
<reference evidence="2" key="1">
    <citation type="submission" date="2020-02" db="EMBL/GenBank/DDBJ databases">
        <authorList>
            <person name="Meier V. D."/>
        </authorList>
    </citation>
    <scope>NUCLEOTIDE SEQUENCE</scope>
    <source>
        <strain evidence="2">AVDCRST_MAG16</strain>
    </source>
</reference>
<gene>
    <name evidence="2" type="ORF">AVDCRST_MAG16-1266</name>
</gene>
<dbReference type="AlphaFoldDB" id="A0A6J4LE67"/>
<proteinExistence type="predicted"/>
<dbReference type="EMBL" id="CADCUE010000108">
    <property type="protein sequence ID" value="CAA9330304.1"/>
    <property type="molecule type" value="Genomic_DNA"/>
</dbReference>
<evidence type="ECO:0000256" key="1">
    <source>
        <dbReference type="SAM" id="MobiDB-lite"/>
    </source>
</evidence>
<accession>A0A6J4LE67</accession>
<protein>
    <submittedName>
        <fullName evidence="2">FIG00525068: membrane protein</fullName>
    </submittedName>
</protein>
<feature type="non-terminal residue" evidence="2">
    <location>
        <position position="118"/>
    </location>
</feature>
<feature type="compositionally biased region" description="Basic residues" evidence="1">
    <location>
        <begin position="90"/>
        <end position="100"/>
    </location>
</feature>
<feature type="compositionally biased region" description="Basic residues" evidence="1">
    <location>
        <begin position="54"/>
        <end position="63"/>
    </location>
</feature>
<sequence length="118" mass="13343">EHCRARQGACDLHAARGQVPRDAGERGVPGPAQALPRVGHPRDHRGARLVLRLRGPRRVRPRLHGPEADRQHQRRAGPRAAAVRVDLRRDRRLHPARRQGPRPGVVPPARPLRRRRPV</sequence>
<name>A0A6J4LE67_9ACTN</name>
<feature type="region of interest" description="Disordered" evidence="1">
    <location>
        <begin position="14"/>
        <end position="118"/>
    </location>
</feature>